<dbReference type="AlphaFoldDB" id="A0A6N7QZ53"/>
<organism evidence="1 2">
    <name type="scientific">Gracilibacillus thailandensis</name>
    <dbReference type="NCBI Taxonomy" id="563735"/>
    <lineage>
        <taxon>Bacteria</taxon>
        <taxon>Bacillati</taxon>
        <taxon>Bacillota</taxon>
        <taxon>Bacilli</taxon>
        <taxon>Bacillales</taxon>
        <taxon>Bacillaceae</taxon>
        <taxon>Gracilibacillus</taxon>
    </lineage>
</organism>
<evidence type="ECO:0008006" key="3">
    <source>
        <dbReference type="Google" id="ProtNLM"/>
    </source>
</evidence>
<keyword evidence="2" id="KW-1185">Reference proteome</keyword>
<comment type="caution">
    <text evidence="1">The sequence shown here is derived from an EMBL/GenBank/DDBJ whole genome shotgun (WGS) entry which is preliminary data.</text>
</comment>
<evidence type="ECO:0000313" key="1">
    <source>
        <dbReference type="EMBL" id="MRI66155.1"/>
    </source>
</evidence>
<accession>A0A6N7QZ53</accession>
<evidence type="ECO:0000313" key="2">
    <source>
        <dbReference type="Proteomes" id="UP000435187"/>
    </source>
</evidence>
<proteinExistence type="predicted"/>
<reference evidence="1 2" key="1">
    <citation type="submission" date="2019-10" db="EMBL/GenBank/DDBJ databases">
        <title>Gracilibacillus salitolerans sp. nov., a moderate halophile isolated from a saline soil in northwest China.</title>
        <authorList>
            <person name="Gan L."/>
        </authorList>
    </citation>
    <scope>NUCLEOTIDE SEQUENCE [LARGE SCALE GENOMIC DNA]</scope>
    <source>
        <strain evidence="1 2">TP2-8</strain>
    </source>
</reference>
<gene>
    <name evidence="1" type="ORF">GH885_07325</name>
</gene>
<sequence>MKKGELKLLTMDYDIKVSDKELSIMQDLYNYRVMTTEQIRKRHFNNSGTYVNKVLWKMRNKGYVKSNILKNSRKNKKGYAYHRLTETGVECLVKHDTSVEVQSNIYVKPKQVPYLLMTNDLVVDLTNTEWEIWDSRKVKEEYNLDQRMNIQGLLISPDKKRYGLYVMSNRSSLKTIGKIQSEIKANADLLLHDYIIVTQGLDSYKEFISRAVETIQNNGQKKEPLLTGHAIKLYPYKPFITKASVYNSEIDWIKKICKHYGYELKSTAIPEGERQSFPFIVEVQGKEYYLVDLTDSDLQKYNDIEVYCNSQASRHWEKRDIIAVAFSIPTKTNQRIDELHGVNFKTITNAELRDICSLSA</sequence>
<dbReference type="InterPro" id="IPR025855">
    <property type="entry name" value="Replic_Relax"/>
</dbReference>
<dbReference type="EMBL" id="WJEE01000012">
    <property type="protein sequence ID" value="MRI66155.1"/>
    <property type="molecule type" value="Genomic_DNA"/>
</dbReference>
<dbReference type="Pfam" id="PF13814">
    <property type="entry name" value="Replic_Relax"/>
    <property type="match status" value="1"/>
</dbReference>
<protein>
    <recommendedName>
        <fullName evidence="3">Replication-relaxation</fullName>
    </recommendedName>
</protein>
<name>A0A6N7QZ53_9BACI</name>
<dbReference type="Proteomes" id="UP000435187">
    <property type="component" value="Unassembled WGS sequence"/>
</dbReference>
<dbReference type="RefSeq" id="WP_153834914.1">
    <property type="nucleotide sequence ID" value="NZ_WJID01000019.1"/>
</dbReference>